<dbReference type="AlphaFoldDB" id="A0A1G8B1X8"/>
<accession>A0A1G8B1X8</accession>
<gene>
    <name evidence="1" type="ORF">SAMN05421505_11393</name>
</gene>
<dbReference type="EMBL" id="FNCN01000013">
    <property type="protein sequence ID" value="SDH27197.1"/>
    <property type="molecule type" value="Genomic_DNA"/>
</dbReference>
<keyword evidence="2" id="KW-1185">Reference proteome</keyword>
<organism evidence="1 2">
    <name type="scientific">Sinosporangium album</name>
    <dbReference type="NCBI Taxonomy" id="504805"/>
    <lineage>
        <taxon>Bacteria</taxon>
        <taxon>Bacillati</taxon>
        <taxon>Actinomycetota</taxon>
        <taxon>Actinomycetes</taxon>
        <taxon>Streptosporangiales</taxon>
        <taxon>Streptosporangiaceae</taxon>
        <taxon>Sinosporangium</taxon>
    </lineage>
</organism>
<dbReference type="Proteomes" id="UP000198923">
    <property type="component" value="Unassembled WGS sequence"/>
</dbReference>
<proteinExistence type="predicted"/>
<sequence>MPKGERRLKKRLVAIHRDDFNRARSEAPNLLTDQFTTVVPVPLRPPESEDPALVELQDELEPGVLMLRNRWDDSEYIHAAMAYERISLSKFNLFAEICQILGANRLDVVEIREVTEGGKISGSVKFNAGVASLSGGGGSERLRKIAQSVHGHWEWRGTPPDGEKAKAHARRAGISGDPVVAGLIRQRCDPGNKLTEYGLELDISSEAKHDIQAASGLMSMLKKLRIPGIDSTFEKLKSETERLVLSVEVVFPRDPAG</sequence>
<evidence type="ECO:0000313" key="2">
    <source>
        <dbReference type="Proteomes" id="UP000198923"/>
    </source>
</evidence>
<reference evidence="1 2" key="1">
    <citation type="submission" date="2016-10" db="EMBL/GenBank/DDBJ databases">
        <authorList>
            <person name="de Groot N.N."/>
        </authorList>
    </citation>
    <scope>NUCLEOTIDE SEQUENCE [LARGE SCALE GENOMIC DNA]</scope>
    <source>
        <strain evidence="1 2">CPCC 201354</strain>
    </source>
</reference>
<dbReference type="STRING" id="504805.SAMN05421505_11393"/>
<evidence type="ECO:0000313" key="1">
    <source>
        <dbReference type="EMBL" id="SDH27197.1"/>
    </source>
</evidence>
<name>A0A1G8B1X8_9ACTN</name>
<protein>
    <submittedName>
        <fullName evidence="1">Uncharacterized protein</fullName>
    </submittedName>
</protein>